<accession>G6EAE5</accession>
<comment type="caution">
    <text evidence="3">The sequence shown here is derived from an EMBL/GenBank/DDBJ whole genome shotgun (WGS) entry which is preliminary data.</text>
</comment>
<dbReference type="PANTHER" id="PTHR35848">
    <property type="entry name" value="OXALATE-BINDING PROTEIN"/>
    <property type="match status" value="1"/>
</dbReference>
<dbReference type="PANTHER" id="PTHR35848:SF9">
    <property type="entry name" value="SLL1358 PROTEIN"/>
    <property type="match status" value="1"/>
</dbReference>
<dbReference type="Gene3D" id="2.60.120.10">
    <property type="entry name" value="Jelly Rolls"/>
    <property type="match status" value="1"/>
</dbReference>
<evidence type="ECO:0000313" key="3">
    <source>
        <dbReference type="EMBL" id="EHJ61582.1"/>
    </source>
</evidence>
<dbReference type="PATRIC" id="fig|1088721.3.peg.1325"/>
<dbReference type="SUPFAM" id="SSF51182">
    <property type="entry name" value="RmlC-like cupins"/>
    <property type="match status" value="1"/>
</dbReference>
<dbReference type="InterPro" id="IPR014710">
    <property type="entry name" value="RmlC-like_jellyroll"/>
</dbReference>
<dbReference type="InterPro" id="IPR013096">
    <property type="entry name" value="Cupin_2"/>
</dbReference>
<organism evidence="3 4">
    <name type="scientific">Novosphingobium pentaromativorans US6-1</name>
    <dbReference type="NCBI Taxonomy" id="1088721"/>
    <lineage>
        <taxon>Bacteria</taxon>
        <taxon>Pseudomonadati</taxon>
        <taxon>Pseudomonadota</taxon>
        <taxon>Alphaproteobacteria</taxon>
        <taxon>Sphingomonadales</taxon>
        <taxon>Sphingomonadaceae</taxon>
        <taxon>Novosphingobium</taxon>
    </lineage>
</organism>
<protein>
    <submittedName>
        <fullName evidence="3">Cupin 2, barrel</fullName>
    </submittedName>
</protein>
<dbReference type="InterPro" id="IPR011051">
    <property type="entry name" value="RmlC_Cupin_sf"/>
</dbReference>
<dbReference type="CDD" id="cd02224">
    <property type="entry name" value="cupin_SPO2919-like"/>
    <property type="match status" value="1"/>
</dbReference>
<evidence type="ECO:0000259" key="2">
    <source>
        <dbReference type="Pfam" id="PF07883"/>
    </source>
</evidence>
<proteinExistence type="predicted"/>
<dbReference type="EMBL" id="AGFM01000017">
    <property type="protein sequence ID" value="EHJ61582.1"/>
    <property type="molecule type" value="Genomic_DNA"/>
</dbReference>
<dbReference type="GO" id="GO:0046872">
    <property type="term" value="F:metal ion binding"/>
    <property type="evidence" value="ECO:0007669"/>
    <property type="project" value="UniProtKB-KW"/>
</dbReference>
<evidence type="ECO:0000256" key="1">
    <source>
        <dbReference type="ARBA" id="ARBA00022723"/>
    </source>
</evidence>
<dbReference type="OrthoDB" id="5290459at2"/>
<keyword evidence="4" id="KW-1185">Reference proteome</keyword>
<dbReference type="AlphaFoldDB" id="G6EAE5"/>
<dbReference type="Pfam" id="PF07883">
    <property type="entry name" value="Cupin_2"/>
    <property type="match status" value="1"/>
</dbReference>
<dbReference type="RefSeq" id="WP_007012258.1">
    <property type="nucleotide sequence ID" value="NZ_AGFM01000017.1"/>
</dbReference>
<dbReference type="InterPro" id="IPR051610">
    <property type="entry name" value="GPI/OXD"/>
</dbReference>
<gene>
    <name evidence="3" type="ORF">NSU_1343</name>
</gene>
<dbReference type="STRING" id="1088721.JI59_13405"/>
<name>G6EAE5_9SPHN</name>
<dbReference type="KEGG" id="npn:JI59_13405"/>
<reference evidence="3 4" key="1">
    <citation type="journal article" date="2012" name="J. Bacteriol.">
        <title>Genome sequence of benzo(a)pyrene-degrading bacterium Novosphingobium pentaromativorans US6-1.</title>
        <authorList>
            <person name="Luo Y.R."/>
            <person name="Kang S.G."/>
            <person name="Kim S.J."/>
            <person name="Kim M.R."/>
            <person name="Li N."/>
            <person name="Lee J.H."/>
            <person name="Kwon K.K."/>
        </authorList>
    </citation>
    <scope>NUCLEOTIDE SEQUENCE [LARGE SCALE GENOMIC DNA]</scope>
    <source>
        <strain evidence="3 4">US6-1</strain>
    </source>
</reference>
<evidence type="ECO:0000313" key="4">
    <source>
        <dbReference type="Proteomes" id="UP000004030"/>
    </source>
</evidence>
<dbReference type="eggNOG" id="COG3837">
    <property type="taxonomic scope" value="Bacteria"/>
</dbReference>
<dbReference type="Proteomes" id="UP000004030">
    <property type="component" value="Unassembled WGS sequence"/>
</dbReference>
<sequence length="147" mass="15987">MPKIDLDAIPQSNATGYPDPFDKAVEGRWWKRLAPAGGLTEMGASHVVLKPGAWSSQRHWHVGEDELLVMLSGEAVLIEDEGRTVLRAGDICAWPKGVENGHHLVNETEEDCVFVAISAGEDTSGSYPDIDLAFNETGFVHKDGSPY</sequence>
<keyword evidence="1" id="KW-0479">Metal-binding</keyword>
<feature type="domain" description="Cupin type-2" evidence="2">
    <location>
        <begin position="46"/>
        <end position="117"/>
    </location>
</feature>